<keyword evidence="5" id="KW-0479">Metal-binding</keyword>
<comment type="similarity">
    <text evidence="5">Belongs to the MoeA family.</text>
</comment>
<comment type="catalytic activity">
    <reaction evidence="5">
        <text>adenylyl-molybdopterin + molybdate = Mo-molybdopterin + AMP + H(+)</text>
        <dbReference type="Rhea" id="RHEA:35047"/>
        <dbReference type="ChEBI" id="CHEBI:15378"/>
        <dbReference type="ChEBI" id="CHEBI:36264"/>
        <dbReference type="ChEBI" id="CHEBI:62727"/>
        <dbReference type="ChEBI" id="CHEBI:71302"/>
        <dbReference type="ChEBI" id="CHEBI:456215"/>
    </reaction>
</comment>
<dbReference type="InterPro" id="IPR036425">
    <property type="entry name" value="MoaB/Mog-like_dom_sf"/>
</dbReference>
<evidence type="ECO:0000256" key="1">
    <source>
        <dbReference type="ARBA" id="ARBA00005046"/>
    </source>
</evidence>
<comment type="cofactor">
    <cofactor evidence="5">
        <name>Mg(2+)</name>
        <dbReference type="ChEBI" id="CHEBI:18420"/>
    </cofactor>
</comment>
<comment type="catalytic activity">
    <reaction evidence="5">
        <text>molybdopterin + ATP + H(+) = adenylyl-molybdopterin + diphosphate</text>
        <dbReference type="Rhea" id="RHEA:31331"/>
        <dbReference type="ChEBI" id="CHEBI:15378"/>
        <dbReference type="ChEBI" id="CHEBI:30616"/>
        <dbReference type="ChEBI" id="CHEBI:33019"/>
        <dbReference type="ChEBI" id="CHEBI:58698"/>
        <dbReference type="ChEBI" id="CHEBI:62727"/>
    </reaction>
</comment>
<name>A0ABD0YL60_9HEMI</name>
<dbReference type="PANTHER" id="PTHR10192:SF5">
    <property type="entry name" value="GEPHYRIN"/>
    <property type="match status" value="1"/>
</dbReference>
<evidence type="ECO:0000313" key="8">
    <source>
        <dbReference type="Proteomes" id="UP001558652"/>
    </source>
</evidence>
<dbReference type="SMART" id="SM00852">
    <property type="entry name" value="MoCF_biosynth"/>
    <property type="match status" value="1"/>
</dbReference>
<keyword evidence="4 5" id="KW-0501">Molybdenum cofactor biosynthesis</keyword>
<dbReference type="GO" id="GO:0061598">
    <property type="term" value="F:molybdopterin adenylyltransferase activity"/>
    <property type="evidence" value="ECO:0007669"/>
    <property type="project" value="UniProtKB-UniRule"/>
</dbReference>
<feature type="non-terminal residue" evidence="7">
    <location>
        <position position="1"/>
    </location>
</feature>
<accession>A0ABD0YL60</accession>
<comment type="similarity">
    <text evidence="2">In the N-terminal section; belongs to the MoaB/Mog family.</text>
</comment>
<sequence>LLKWCDEDCLNVVLTVGGTGFGVRDITPEITSKIIKRPAPALSMAITNASLKITPYAMLSRGVSGIRNQTLIINLPGSEKAACECFEVVAPTLGHAVALLTDAKKEIEENHQRVQNQVSPFTVDTRNVAGRPRESTWPMIEVNTGQKLIEDNIPYENIEYHYESLSKCIGRVLAEDIIAPAPFPPFPAAMKDGYAVLSTDGMDLRSVVGSSVAGSRIGSFVLMPGECMRVNTGCPIPNGADAVVQVEDTALSQSSTLDGEEIVIMVKKQPTAGLDIRSVGSDIAEGEIVLKKNTLLGSVELGLLATLGITQIPVYKLVSVSVISTGDELVEPSEQLADGKIRDSNKTTLMSLIRENGRFLPLDLGISLDNPSDLLATLLCAMTRSDVVVTTGSVSMGDRDYLKHVLLTDLNATIHFGRLNMKPGKPTTFATCIGQDGRKKMVFCLPGNPVSAFVTFHLFVLPALRILSGYKKPFPTLIKVKVSAIEIHPVKLSCLLPFYCIYQYFF</sequence>
<dbReference type="NCBIfam" id="TIGR00177">
    <property type="entry name" value="molyb_syn"/>
    <property type="match status" value="1"/>
</dbReference>
<dbReference type="InterPro" id="IPR005110">
    <property type="entry name" value="MoeA_linker/N"/>
</dbReference>
<keyword evidence="5" id="KW-0500">Molybdenum</keyword>
<dbReference type="GO" id="GO:0005524">
    <property type="term" value="F:ATP binding"/>
    <property type="evidence" value="ECO:0007669"/>
    <property type="project" value="UniProtKB-UniRule"/>
</dbReference>
<evidence type="ECO:0000256" key="5">
    <source>
        <dbReference type="RuleBase" id="RU365090"/>
    </source>
</evidence>
<dbReference type="InterPro" id="IPR038987">
    <property type="entry name" value="MoeA-like"/>
</dbReference>
<comment type="function">
    <text evidence="5">Catalyzes two steps in the biosynthesis of the molybdenum cofactor. In the first step, molybdopterin is adenylated. Subsequently, molybdate is inserted into adenylated molybdopterin and AMP is released.</text>
</comment>
<dbReference type="GO" id="GO:0061599">
    <property type="term" value="F:molybdopterin molybdotransferase activity"/>
    <property type="evidence" value="ECO:0007669"/>
    <property type="project" value="UniProtKB-UniRule"/>
</dbReference>
<dbReference type="GO" id="GO:0006777">
    <property type="term" value="P:Mo-molybdopterin cofactor biosynthetic process"/>
    <property type="evidence" value="ECO:0007669"/>
    <property type="project" value="UniProtKB-UniRule"/>
</dbReference>
<dbReference type="CDD" id="cd00887">
    <property type="entry name" value="MoeA"/>
    <property type="match status" value="1"/>
</dbReference>
<evidence type="ECO:0000256" key="4">
    <source>
        <dbReference type="ARBA" id="ARBA00023150"/>
    </source>
</evidence>
<gene>
    <name evidence="7" type="ORF">AAG570_010902</name>
</gene>
<dbReference type="InterPro" id="IPR001453">
    <property type="entry name" value="MoaB/Mog_dom"/>
</dbReference>
<dbReference type="InterPro" id="IPR008284">
    <property type="entry name" value="MoCF_biosynth_CS"/>
</dbReference>
<proteinExistence type="inferred from homology"/>
<comment type="caution">
    <text evidence="7">The sequence shown here is derived from an EMBL/GenBank/DDBJ whole genome shotgun (WGS) entry which is preliminary data.</text>
</comment>
<keyword evidence="5" id="KW-0808">Transferase</keyword>
<keyword evidence="8" id="KW-1185">Reference proteome</keyword>
<dbReference type="SUPFAM" id="SSF63882">
    <property type="entry name" value="MoeA N-terminal region -like"/>
    <property type="match status" value="1"/>
</dbReference>
<dbReference type="Gene3D" id="3.90.105.10">
    <property type="entry name" value="Molybdopterin biosynthesis moea protein, domain 2"/>
    <property type="match status" value="1"/>
</dbReference>
<evidence type="ECO:0000256" key="3">
    <source>
        <dbReference type="ARBA" id="ARBA00008339"/>
    </source>
</evidence>
<keyword evidence="5" id="KW-0460">Magnesium</keyword>
<dbReference type="FunFam" id="2.170.190.11:FF:000001">
    <property type="entry name" value="Molybdopterin molybdenumtransferase"/>
    <property type="match status" value="1"/>
</dbReference>
<evidence type="ECO:0000313" key="7">
    <source>
        <dbReference type="EMBL" id="KAL1131284.1"/>
    </source>
</evidence>
<dbReference type="SUPFAM" id="SSF53218">
    <property type="entry name" value="Molybdenum cofactor biosynthesis proteins"/>
    <property type="match status" value="2"/>
</dbReference>
<organism evidence="7 8">
    <name type="scientific">Ranatra chinensis</name>
    <dbReference type="NCBI Taxonomy" id="642074"/>
    <lineage>
        <taxon>Eukaryota</taxon>
        <taxon>Metazoa</taxon>
        <taxon>Ecdysozoa</taxon>
        <taxon>Arthropoda</taxon>
        <taxon>Hexapoda</taxon>
        <taxon>Insecta</taxon>
        <taxon>Pterygota</taxon>
        <taxon>Neoptera</taxon>
        <taxon>Paraneoptera</taxon>
        <taxon>Hemiptera</taxon>
        <taxon>Heteroptera</taxon>
        <taxon>Panheteroptera</taxon>
        <taxon>Nepomorpha</taxon>
        <taxon>Nepidae</taxon>
        <taxon>Ranatrinae</taxon>
        <taxon>Ranatra</taxon>
    </lineage>
</organism>
<evidence type="ECO:0000256" key="2">
    <source>
        <dbReference type="ARBA" id="ARBA00007589"/>
    </source>
</evidence>
<dbReference type="EMBL" id="JBFDAA010000006">
    <property type="protein sequence ID" value="KAL1131284.1"/>
    <property type="molecule type" value="Genomic_DNA"/>
</dbReference>
<comment type="pathway">
    <text evidence="1 5">Cofactor biosynthesis; molybdopterin biosynthesis.</text>
</comment>
<dbReference type="AlphaFoldDB" id="A0ABD0YL60"/>
<dbReference type="Pfam" id="PF00994">
    <property type="entry name" value="MoCF_biosynth"/>
    <property type="match status" value="2"/>
</dbReference>
<dbReference type="CDD" id="cd00886">
    <property type="entry name" value="MogA_MoaB"/>
    <property type="match status" value="1"/>
</dbReference>
<dbReference type="Pfam" id="PF03453">
    <property type="entry name" value="MoeA_N"/>
    <property type="match status" value="1"/>
</dbReference>
<protein>
    <recommendedName>
        <fullName evidence="6">MoaB/Mog domain-containing protein</fullName>
    </recommendedName>
</protein>
<dbReference type="InterPro" id="IPR036135">
    <property type="entry name" value="MoeA_linker/N_sf"/>
</dbReference>
<dbReference type="Proteomes" id="UP001558652">
    <property type="component" value="Unassembled WGS sequence"/>
</dbReference>
<dbReference type="FunFam" id="3.40.980.10:FF:000001">
    <property type="entry name" value="Molybdopterin molybdenumtransferase"/>
    <property type="match status" value="1"/>
</dbReference>
<dbReference type="GO" id="GO:0046872">
    <property type="term" value="F:metal ion binding"/>
    <property type="evidence" value="ECO:0007669"/>
    <property type="project" value="UniProtKB-UniRule"/>
</dbReference>
<dbReference type="PROSITE" id="PS01079">
    <property type="entry name" value="MOCF_BIOSYNTHESIS_2"/>
    <property type="match status" value="1"/>
</dbReference>
<dbReference type="Gene3D" id="3.40.980.10">
    <property type="entry name" value="MoaB/Mog-like domain"/>
    <property type="match status" value="2"/>
</dbReference>
<comment type="similarity">
    <text evidence="3">In the C-terminal section; belongs to the MoeA family.</text>
</comment>
<dbReference type="Gene3D" id="2.170.190.11">
    <property type="entry name" value="Molybdopterin biosynthesis moea protein, domain 3"/>
    <property type="match status" value="1"/>
</dbReference>
<feature type="domain" description="MoaB/Mog" evidence="6">
    <location>
        <begin position="321"/>
        <end position="466"/>
    </location>
</feature>
<reference evidence="7 8" key="1">
    <citation type="submission" date="2024-07" db="EMBL/GenBank/DDBJ databases">
        <title>Chromosome-level genome assembly of the water stick insect Ranatra chinensis (Heteroptera: Nepidae).</title>
        <authorList>
            <person name="Liu X."/>
        </authorList>
    </citation>
    <scope>NUCLEOTIDE SEQUENCE [LARGE SCALE GENOMIC DNA]</scope>
    <source>
        <strain evidence="7">Cailab_2021Rc</strain>
        <tissue evidence="7">Muscle</tissue>
    </source>
</reference>
<dbReference type="PANTHER" id="PTHR10192">
    <property type="entry name" value="MOLYBDOPTERIN BIOSYNTHESIS PROTEIN"/>
    <property type="match status" value="1"/>
</dbReference>
<evidence type="ECO:0000259" key="6">
    <source>
        <dbReference type="SMART" id="SM00852"/>
    </source>
</evidence>